<keyword evidence="3" id="KW-1185">Reference proteome</keyword>
<reference evidence="2 3" key="1">
    <citation type="journal article" date="2011" name="Front. Microbiol.">
        <title>Genomic signatures of strain selection and enhancement in Bacillus atrophaeus var. globigii, a historical biowarfare simulant.</title>
        <authorList>
            <person name="Gibbons H.S."/>
            <person name="Broomall S.M."/>
            <person name="McNew L.A."/>
            <person name="Daligault H."/>
            <person name="Chapman C."/>
            <person name="Bruce D."/>
            <person name="Karavis M."/>
            <person name="Krepps M."/>
            <person name="McGregor P.A."/>
            <person name="Hong C."/>
            <person name="Park K.H."/>
            <person name="Akmal A."/>
            <person name="Feldman A."/>
            <person name="Lin J.S."/>
            <person name="Chang W.E."/>
            <person name="Higgs B.W."/>
            <person name="Demirev P."/>
            <person name="Lindquist J."/>
            <person name="Liem A."/>
            <person name="Fochler E."/>
            <person name="Read T.D."/>
            <person name="Tapia R."/>
            <person name="Johnson S."/>
            <person name="Bishop-Lilly K.A."/>
            <person name="Detter C."/>
            <person name="Han C."/>
            <person name="Sozhamannan S."/>
            <person name="Rosenzweig C.N."/>
            <person name="Skowronski E.W."/>
        </authorList>
    </citation>
    <scope>NUCLEOTIDE SEQUENCE [LARGE SCALE GENOMIC DNA]</scope>
    <source>
        <strain evidence="2 3">AIT1</strain>
    </source>
</reference>
<dbReference type="AlphaFoldDB" id="A0A432WTI5"/>
<evidence type="ECO:0000313" key="2">
    <source>
        <dbReference type="EMBL" id="RUO37072.1"/>
    </source>
</evidence>
<evidence type="ECO:0008006" key="4">
    <source>
        <dbReference type="Google" id="ProtNLM"/>
    </source>
</evidence>
<feature type="signal peptide" evidence="1">
    <location>
        <begin position="1"/>
        <end position="22"/>
    </location>
</feature>
<dbReference type="Proteomes" id="UP000286976">
    <property type="component" value="Unassembled WGS sequence"/>
</dbReference>
<proteinExistence type="predicted"/>
<dbReference type="EMBL" id="PIPQ01000016">
    <property type="protein sequence ID" value="RUO37072.1"/>
    <property type="molecule type" value="Genomic_DNA"/>
</dbReference>
<accession>A0A432WTI5</accession>
<feature type="chain" id="PRO_5019499253" description="DUF3718 domain-containing protein" evidence="1">
    <location>
        <begin position="23"/>
        <end position="117"/>
    </location>
</feature>
<dbReference type="RefSeq" id="WP_126758265.1">
    <property type="nucleotide sequence ID" value="NZ_PIPQ01000016.1"/>
</dbReference>
<comment type="caution">
    <text evidence="2">The sequence shown here is derived from an EMBL/GenBank/DDBJ whole genome shotgun (WGS) entry which is preliminary data.</text>
</comment>
<protein>
    <recommendedName>
        <fullName evidence="4">DUF3718 domain-containing protein</fullName>
    </recommendedName>
</protein>
<gene>
    <name evidence="2" type="ORF">CWE15_11735</name>
</gene>
<evidence type="ECO:0000256" key="1">
    <source>
        <dbReference type="SAM" id="SignalP"/>
    </source>
</evidence>
<name>A0A432WTI5_9GAMM</name>
<evidence type="ECO:0000313" key="3">
    <source>
        <dbReference type="Proteomes" id="UP000286976"/>
    </source>
</evidence>
<organism evidence="2 3">
    <name type="scientific">Aliidiomarina taiwanensis</name>
    <dbReference type="NCBI Taxonomy" id="946228"/>
    <lineage>
        <taxon>Bacteria</taxon>
        <taxon>Pseudomonadati</taxon>
        <taxon>Pseudomonadota</taxon>
        <taxon>Gammaproteobacteria</taxon>
        <taxon>Alteromonadales</taxon>
        <taxon>Idiomarinaceae</taxon>
        <taxon>Aliidiomarina</taxon>
    </lineage>
</organism>
<keyword evidence="1" id="KW-0732">Signal</keyword>
<sequence>MKYLMVAGAALLSLVYAGSAYANCDANICQGHAEVITPSLKSNAREVMVKIQADAAAGLGCQLVDGEYALLDDKAKQFDLHRSLIMTAIASQSDIRLEFDSKKATCTVESVELSLPI</sequence>